<evidence type="ECO:0000256" key="1">
    <source>
        <dbReference type="SAM" id="MobiDB-lite"/>
    </source>
</evidence>
<dbReference type="Proteomes" id="UP001056035">
    <property type="component" value="Chromosome"/>
</dbReference>
<feature type="signal peptide" evidence="2">
    <location>
        <begin position="1"/>
        <end position="23"/>
    </location>
</feature>
<feature type="chain" id="PRO_5047429716" description="Secreted protein" evidence="2">
    <location>
        <begin position="24"/>
        <end position="172"/>
    </location>
</feature>
<evidence type="ECO:0000313" key="3">
    <source>
        <dbReference type="EMBL" id="UTI64321.1"/>
    </source>
</evidence>
<protein>
    <recommendedName>
        <fullName evidence="5">Secreted protein</fullName>
    </recommendedName>
</protein>
<evidence type="ECO:0000256" key="2">
    <source>
        <dbReference type="SAM" id="SignalP"/>
    </source>
</evidence>
<keyword evidence="2" id="KW-0732">Signal</keyword>
<accession>A0ABY5DTM5</accession>
<keyword evidence="4" id="KW-1185">Reference proteome</keyword>
<feature type="compositionally biased region" description="Basic residues" evidence="1">
    <location>
        <begin position="155"/>
        <end position="164"/>
    </location>
</feature>
<evidence type="ECO:0000313" key="4">
    <source>
        <dbReference type="Proteomes" id="UP001056035"/>
    </source>
</evidence>
<gene>
    <name evidence="3" type="ORF">NBH00_23655</name>
</gene>
<organism evidence="3 4">
    <name type="scientific">Paraconexibacter antarcticus</name>
    <dbReference type="NCBI Taxonomy" id="2949664"/>
    <lineage>
        <taxon>Bacteria</taxon>
        <taxon>Bacillati</taxon>
        <taxon>Actinomycetota</taxon>
        <taxon>Thermoleophilia</taxon>
        <taxon>Solirubrobacterales</taxon>
        <taxon>Paraconexibacteraceae</taxon>
        <taxon>Paraconexibacter</taxon>
    </lineage>
</organism>
<reference evidence="3 4" key="1">
    <citation type="submission" date="2022-06" db="EMBL/GenBank/DDBJ databases">
        <title>Paraconexibacter antarcticus.</title>
        <authorList>
            <person name="Kim C.S."/>
        </authorList>
    </citation>
    <scope>NUCLEOTIDE SEQUENCE [LARGE SCALE GENOMIC DNA]</scope>
    <source>
        <strain evidence="3 4">02-257</strain>
    </source>
</reference>
<dbReference type="EMBL" id="CP098502">
    <property type="protein sequence ID" value="UTI64321.1"/>
    <property type="molecule type" value="Genomic_DNA"/>
</dbReference>
<name>A0ABY5DTM5_9ACTN</name>
<evidence type="ECO:0008006" key="5">
    <source>
        <dbReference type="Google" id="ProtNLM"/>
    </source>
</evidence>
<proteinExistence type="predicted"/>
<sequence length="172" mass="17349">MLMMLACTAPGTAAVAPAGAAVAAPPPAPIVITTAATAVAAAAGTAPTRTFLRMFQNSLMMIDGPWMDPETTLSSRPCASLTFRLLSDERRAQAGRHAASHIRRAAAFKDGGMGLSRARAGAPLAGGVAAGTAVGSVAAKPTGALAVVPGATPRTGRHRGRSRPGRYFTEAM</sequence>
<dbReference type="RefSeq" id="WP_254571027.1">
    <property type="nucleotide sequence ID" value="NZ_CP098502.1"/>
</dbReference>
<feature type="region of interest" description="Disordered" evidence="1">
    <location>
        <begin position="150"/>
        <end position="172"/>
    </location>
</feature>